<dbReference type="SUPFAM" id="SSF51126">
    <property type="entry name" value="Pectin lyase-like"/>
    <property type="match status" value="1"/>
</dbReference>
<dbReference type="InterPro" id="IPR045032">
    <property type="entry name" value="PEL"/>
</dbReference>
<reference evidence="6 7" key="1">
    <citation type="journal article" date="2019" name="New Phytol.">
        <title>Comparative genomics reveals unique wood-decay strategies and fruiting body development in the Schizophyllaceae.</title>
        <authorList>
            <person name="Almasi E."/>
            <person name="Sahu N."/>
            <person name="Krizsan K."/>
            <person name="Balint B."/>
            <person name="Kovacs G.M."/>
            <person name="Kiss B."/>
            <person name="Cseklye J."/>
            <person name="Drula E."/>
            <person name="Henrissat B."/>
            <person name="Nagy I."/>
            <person name="Chovatia M."/>
            <person name="Adam C."/>
            <person name="LaButti K."/>
            <person name="Lipzen A."/>
            <person name="Riley R."/>
            <person name="Grigoriev I.V."/>
            <person name="Nagy L.G."/>
        </authorList>
    </citation>
    <scope>NUCLEOTIDE SEQUENCE [LARGE SCALE GENOMIC DNA]</scope>
    <source>
        <strain evidence="6 7">NL-1724</strain>
    </source>
</reference>
<organism evidence="6 7">
    <name type="scientific">Schizophyllum amplum</name>
    <dbReference type="NCBI Taxonomy" id="97359"/>
    <lineage>
        <taxon>Eukaryota</taxon>
        <taxon>Fungi</taxon>
        <taxon>Dikarya</taxon>
        <taxon>Basidiomycota</taxon>
        <taxon>Agaricomycotina</taxon>
        <taxon>Agaricomycetes</taxon>
        <taxon>Agaricomycetidae</taxon>
        <taxon>Agaricales</taxon>
        <taxon>Schizophyllaceae</taxon>
        <taxon>Schizophyllum</taxon>
    </lineage>
</organism>
<evidence type="ECO:0000259" key="5">
    <source>
        <dbReference type="SMART" id="SM00656"/>
    </source>
</evidence>
<proteinExistence type="inferred from homology"/>
<name>A0A550C6N3_9AGAR</name>
<evidence type="ECO:0000256" key="2">
    <source>
        <dbReference type="ARBA" id="ARBA00023239"/>
    </source>
</evidence>
<keyword evidence="2 3" id="KW-0456">Lyase</keyword>
<dbReference type="InterPro" id="IPR002022">
    <property type="entry name" value="Pec_lyase"/>
</dbReference>
<keyword evidence="7" id="KW-1185">Reference proteome</keyword>
<gene>
    <name evidence="6" type="ORF">BD626DRAFT_461342</name>
</gene>
<dbReference type="GO" id="GO:0030570">
    <property type="term" value="F:pectate lyase activity"/>
    <property type="evidence" value="ECO:0007669"/>
    <property type="project" value="InterPro"/>
</dbReference>
<evidence type="ECO:0000313" key="7">
    <source>
        <dbReference type="Proteomes" id="UP000320762"/>
    </source>
</evidence>
<dbReference type="SMART" id="SM00656">
    <property type="entry name" value="Amb_all"/>
    <property type="match status" value="1"/>
</dbReference>
<feature type="signal peptide" evidence="4">
    <location>
        <begin position="1"/>
        <end position="18"/>
    </location>
</feature>
<dbReference type="GO" id="GO:0000272">
    <property type="term" value="P:polysaccharide catabolic process"/>
    <property type="evidence" value="ECO:0007669"/>
    <property type="project" value="UniProtKB-KW"/>
</dbReference>
<dbReference type="Proteomes" id="UP000320762">
    <property type="component" value="Unassembled WGS sequence"/>
</dbReference>
<dbReference type="Gene3D" id="2.160.20.10">
    <property type="entry name" value="Single-stranded right-handed beta-helix, Pectin lyase-like"/>
    <property type="match status" value="1"/>
</dbReference>
<keyword evidence="3" id="KW-0624">Polysaccharide degradation</keyword>
<protein>
    <submittedName>
        <fullName evidence="6">Polysaccharide lyase family 1 protein</fullName>
    </submittedName>
</protein>
<feature type="chain" id="PRO_5022044612" evidence="4">
    <location>
        <begin position="19"/>
        <end position="485"/>
    </location>
</feature>
<dbReference type="STRING" id="97359.A0A550C6N3"/>
<sequence>MWFTTAWLLGACCGLTLGLDIYDGPKPDLSDTPFGYAAASTGGTTNVSAVYVVSTLADLKEAAELPYTKTIYVNGTIHGNELDDGSMADCQTYIDTTGSDNSASRQFNFTLYILAFNETYTALVDAAAEAGETFEGRNATEYSELLSHQNGWRPTVVATQKSQVGVRLTNNTSLVGLDTSAALDGINLYLSSIDNVWVRNLKLVSPADCFPAPETFPSSWNAEYDAVGLVTSTNVWVDGCELQDQLSGEYVVPDELDGWQVDRFDGLFDCEDGTDNVTFSHNIVRNHHKSLLIGGGTKEADRDLGKMHFTIFGNHFDSSASRNPLMRFGTFDIASNLYSYANDAEPLFEAAVERRADGPADAVFQYHLGVYNQSTVHVRANAFVATGAYATDASRLFTVSEATLPERPAHVCVDSASTSTLNGEAVDMDMVAQATVDYFVEEGRAVEGAVLVTCDGVADEGYELPVVLASGEDVEQYVLANAGQV</sequence>
<evidence type="ECO:0000256" key="3">
    <source>
        <dbReference type="RuleBase" id="RU361173"/>
    </source>
</evidence>
<dbReference type="Pfam" id="PF00544">
    <property type="entry name" value="Pectate_lyase_4"/>
    <property type="match status" value="1"/>
</dbReference>
<comment type="similarity">
    <text evidence="1 3">Belongs to the polysaccharide lyase 1 family.</text>
</comment>
<dbReference type="InterPro" id="IPR011050">
    <property type="entry name" value="Pectin_lyase_fold/virulence"/>
</dbReference>
<dbReference type="OrthoDB" id="5348404at2759"/>
<comment type="subcellular location">
    <subcellularLocation>
        <location evidence="3">Secreted</location>
    </subcellularLocation>
</comment>
<accession>A0A550C6N3</accession>
<dbReference type="PANTHER" id="PTHR31683">
    <property type="entry name" value="PECTATE LYASE 18-RELATED"/>
    <property type="match status" value="1"/>
</dbReference>
<keyword evidence="3" id="KW-0119">Carbohydrate metabolism</keyword>
<evidence type="ECO:0000256" key="4">
    <source>
        <dbReference type="SAM" id="SignalP"/>
    </source>
</evidence>
<dbReference type="EMBL" id="VDMD01000022">
    <property type="protein sequence ID" value="TRM60460.1"/>
    <property type="molecule type" value="Genomic_DNA"/>
</dbReference>
<comment type="caution">
    <text evidence="6">The sequence shown here is derived from an EMBL/GenBank/DDBJ whole genome shotgun (WGS) entry which is preliminary data.</text>
</comment>
<keyword evidence="3" id="KW-0964">Secreted</keyword>
<keyword evidence="4" id="KW-0732">Signal</keyword>
<evidence type="ECO:0000256" key="1">
    <source>
        <dbReference type="ARBA" id="ARBA00010980"/>
    </source>
</evidence>
<dbReference type="InterPro" id="IPR012334">
    <property type="entry name" value="Pectin_lyas_fold"/>
</dbReference>
<dbReference type="PANTHER" id="PTHR31683:SF18">
    <property type="entry name" value="PECTATE LYASE 21-RELATED"/>
    <property type="match status" value="1"/>
</dbReference>
<evidence type="ECO:0000313" key="6">
    <source>
        <dbReference type="EMBL" id="TRM60460.1"/>
    </source>
</evidence>
<dbReference type="GO" id="GO:0005576">
    <property type="term" value="C:extracellular region"/>
    <property type="evidence" value="ECO:0007669"/>
    <property type="project" value="UniProtKB-SubCell"/>
</dbReference>
<feature type="domain" description="Pectate lyase" evidence="5">
    <location>
        <begin position="132"/>
        <end position="354"/>
    </location>
</feature>
<dbReference type="AlphaFoldDB" id="A0A550C6N3"/>